<proteinExistence type="predicted"/>
<evidence type="ECO:0000256" key="1">
    <source>
        <dbReference type="SAM" id="MobiDB-lite"/>
    </source>
</evidence>
<dbReference type="EMBL" id="JAGFBS010000054">
    <property type="protein sequence ID" value="KAG6370280.1"/>
    <property type="molecule type" value="Genomic_DNA"/>
</dbReference>
<dbReference type="AlphaFoldDB" id="A0A8I3A524"/>
<name>A0A8I3A524_9AGAM</name>
<feature type="compositionally biased region" description="Polar residues" evidence="1">
    <location>
        <begin position="82"/>
        <end position="94"/>
    </location>
</feature>
<reference evidence="2" key="1">
    <citation type="submission" date="2021-03" db="EMBL/GenBank/DDBJ databases">
        <title>Evolutionary innovations through gain and loss of genes in the ectomycorrhizal Boletales.</title>
        <authorList>
            <person name="Wu G."/>
            <person name="Miyauchi S."/>
            <person name="Morin E."/>
            <person name="Yang Z.-L."/>
            <person name="Xu J."/>
            <person name="Martin F.M."/>
        </authorList>
    </citation>
    <scope>NUCLEOTIDE SEQUENCE</scope>
    <source>
        <strain evidence="2">BR01</strain>
    </source>
</reference>
<gene>
    <name evidence="2" type="ORF">JVT61DRAFT_12231</name>
</gene>
<accession>A0A8I3A524</accession>
<keyword evidence="3" id="KW-1185">Reference proteome</keyword>
<evidence type="ECO:0000313" key="3">
    <source>
        <dbReference type="Proteomes" id="UP000683000"/>
    </source>
</evidence>
<sequence length="199" mass="22410">MASFTVPELRKIITSVNEYLIHNEKTMSAEGIEYLKLVRQTLQGATQFGISSGDDFQWVESTPGTEKEHEWLQLKKKWVKGSQGTSSSTATNAVQERVTLGKRSANGEPEGTLTRPDKRRREDNVLSNYHAKLLRDLVKGREELEEIVDCLKLSLQIIRNGGPSRTLEHHLERLEKAVANNDSEISMAASMLVDSVKYL</sequence>
<protein>
    <submittedName>
        <fullName evidence="2">Uncharacterized protein</fullName>
    </submittedName>
</protein>
<dbReference type="Proteomes" id="UP000683000">
    <property type="component" value="Unassembled WGS sequence"/>
</dbReference>
<comment type="caution">
    <text evidence="2">The sequence shown here is derived from an EMBL/GenBank/DDBJ whole genome shotgun (WGS) entry which is preliminary data.</text>
</comment>
<feature type="region of interest" description="Disordered" evidence="1">
    <location>
        <begin position="82"/>
        <end position="120"/>
    </location>
</feature>
<organism evidence="2 3">
    <name type="scientific">Boletus reticuloceps</name>
    <dbReference type="NCBI Taxonomy" id="495285"/>
    <lineage>
        <taxon>Eukaryota</taxon>
        <taxon>Fungi</taxon>
        <taxon>Dikarya</taxon>
        <taxon>Basidiomycota</taxon>
        <taxon>Agaricomycotina</taxon>
        <taxon>Agaricomycetes</taxon>
        <taxon>Agaricomycetidae</taxon>
        <taxon>Boletales</taxon>
        <taxon>Boletineae</taxon>
        <taxon>Boletaceae</taxon>
        <taxon>Boletoideae</taxon>
        <taxon>Boletus</taxon>
    </lineage>
</organism>
<evidence type="ECO:0000313" key="2">
    <source>
        <dbReference type="EMBL" id="KAG6370280.1"/>
    </source>
</evidence>